<organism evidence="1 2">
    <name type="scientific">Peronospora matthiolae</name>
    <dbReference type="NCBI Taxonomy" id="2874970"/>
    <lineage>
        <taxon>Eukaryota</taxon>
        <taxon>Sar</taxon>
        <taxon>Stramenopiles</taxon>
        <taxon>Oomycota</taxon>
        <taxon>Peronosporomycetes</taxon>
        <taxon>Peronosporales</taxon>
        <taxon>Peronosporaceae</taxon>
        <taxon>Peronospora</taxon>
    </lineage>
</organism>
<sequence length="220" mass="24307">MKATQQVTPSNRQAVRKARRRVGRVRASIAQLELRRAFAKDEAKCVAKILDGASAETAGVEHPDTCPIGREELYRHFVGPSTAPAPFDYDAAEGNEFRAVLNDFSVHTLGGDCFDGDISMDEVEDQLLRAAKASSPDHDGFGYDVFRRFARARSWYPFCMPHTSSVGCIGWCPCCGRWASFALSTRRVNRCSRPTGDRYAYSPLSTNSTAGCWHVGYRAG</sequence>
<accession>A0AAV1T7G2</accession>
<reference evidence="1" key="1">
    <citation type="submission" date="2024-01" db="EMBL/GenBank/DDBJ databases">
        <authorList>
            <person name="Webb A."/>
        </authorList>
    </citation>
    <scope>NUCLEOTIDE SEQUENCE</scope>
    <source>
        <strain evidence="1">Pm1</strain>
    </source>
</reference>
<protein>
    <submittedName>
        <fullName evidence="1">Uncharacterized protein</fullName>
    </submittedName>
</protein>
<dbReference type="AlphaFoldDB" id="A0AAV1T7G2"/>
<comment type="caution">
    <text evidence="1">The sequence shown here is derived from an EMBL/GenBank/DDBJ whole genome shotgun (WGS) entry which is preliminary data.</text>
</comment>
<name>A0AAV1T7G2_9STRA</name>
<evidence type="ECO:0000313" key="2">
    <source>
        <dbReference type="Proteomes" id="UP001162060"/>
    </source>
</evidence>
<gene>
    <name evidence="1" type="ORF">PM001_LOCUS2492</name>
</gene>
<evidence type="ECO:0000313" key="1">
    <source>
        <dbReference type="EMBL" id="CAK7902339.1"/>
    </source>
</evidence>
<dbReference type="EMBL" id="CAKLBY020000024">
    <property type="protein sequence ID" value="CAK7902339.1"/>
    <property type="molecule type" value="Genomic_DNA"/>
</dbReference>
<proteinExistence type="predicted"/>
<dbReference type="Proteomes" id="UP001162060">
    <property type="component" value="Unassembled WGS sequence"/>
</dbReference>